<dbReference type="EMBL" id="JARKNE010000009">
    <property type="protein sequence ID" value="KAK5804190.1"/>
    <property type="molecule type" value="Genomic_DNA"/>
</dbReference>
<proteinExistence type="predicted"/>
<keyword evidence="2" id="KW-1185">Reference proteome</keyword>
<evidence type="ECO:0000313" key="1">
    <source>
        <dbReference type="EMBL" id="KAK5804190.1"/>
    </source>
</evidence>
<evidence type="ECO:0000313" key="2">
    <source>
        <dbReference type="Proteomes" id="UP001358586"/>
    </source>
</evidence>
<name>A0ABR0NS40_GOSAR</name>
<sequence>MASSRGVIEMVVANGWWDFPNGLDGAQSSKLSYEGSWEVRVVHVYREGNRAADEMAALSTEQPFRRKVYYEPPAGVLHLLEQDEQVAAWQRVAIV</sequence>
<comment type="caution">
    <text evidence="1">The sequence shown here is derived from an EMBL/GenBank/DDBJ whole genome shotgun (WGS) entry which is preliminary data.</text>
</comment>
<gene>
    <name evidence="1" type="ORF">PVK06_031839</name>
</gene>
<dbReference type="Proteomes" id="UP001358586">
    <property type="component" value="Chromosome 9"/>
</dbReference>
<protein>
    <recommendedName>
        <fullName evidence="3">RNase H type-1 domain-containing protein</fullName>
    </recommendedName>
</protein>
<evidence type="ECO:0008006" key="3">
    <source>
        <dbReference type="Google" id="ProtNLM"/>
    </source>
</evidence>
<organism evidence="1 2">
    <name type="scientific">Gossypium arboreum</name>
    <name type="common">Tree cotton</name>
    <name type="synonym">Gossypium nanking</name>
    <dbReference type="NCBI Taxonomy" id="29729"/>
    <lineage>
        <taxon>Eukaryota</taxon>
        <taxon>Viridiplantae</taxon>
        <taxon>Streptophyta</taxon>
        <taxon>Embryophyta</taxon>
        <taxon>Tracheophyta</taxon>
        <taxon>Spermatophyta</taxon>
        <taxon>Magnoliopsida</taxon>
        <taxon>eudicotyledons</taxon>
        <taxon>Gunneridae</taxon>
        <taxon>Pentapetalae</taxon>
        <taxon>rosids</taxon>
        <taxon>malvids</taxon>
        <taxon>Malvales</taxon>
        <taxon>Malvaceae</taxon>
        <taxon>Malvoideae</taxon>
        <taxon>Gossypium</taxon>
    </lineage>
</organism>
<accession>A0ABR0NS40</accession>
<reference evidence="1 2" key="1">
    <citation type="submission" date="2023-03" db="EMBL/GenBank/DDBJ databases">
        <title>WGS of Gossypium arboreum.</title>
        <authorList>
            <person name="Yu D."/>
        </authorList>
    </citation>
    <scope>NUCLEOTIDE SEQUENCE [LARGE SCALE GENOMIC DNA]</scope>
    <source>
        <tissue evidence="1">Leaf</tissue>
    </source>
</reference>